<gene>
    <name evidence="2" type="ORF">GCM10023205_41660</name>
</gene>
<name>A0ABP9HIB4_9ACTN</name>
<accession>A0ABP9HIB4</accession>
<organism evidence="2 3">
    <name type="scientific">Yinghuangia aomiensis</name>
    <dbReference type="NCBI Taxonomy" id="676205"/>
    <lineage>
        <taxon>Bacteria</taxon>
        <taxon>Bacillati</taxon>
        <taxon>Actinomycetota</taxon>
        <taxon>Actinomycetes</taxon>
        <taxon>Kitasatosporales</taxon>
        <taxon>Streptomycetaceae</taxon>
        <taxon>Yinghuangia</taxon>
    </lineage>
</organism>
<keyword evidence="3" id="KW-1185">Reference proteome</keyword>
<protein>
    <submittedName>
        <fullName evidence="2">Uncharacterized protein</fullName>
    </submittedName>
</protein>
<reference evidence="3" key="1">
    <citation type="journal article" date="2019" name="Int. J. Syst. Evol. Microbiol.">
        <title>The Global Catalogue of Microorganisms (GCM) 10K type strain sequencing project: providing services to taxonomists for standard genome sequencing and annotation.</title>
        <authorList>
            <consortium name="The Broad Institute Genomics Platform"/>
            <consortium name="The Broad Institute Genome Sequencing Center for Infectious Disease"/>
            <person name="Wu L."/>
            <person name="Ma J."/>
        </authorList>
    </citation>
    <scope>NUCLEOTIDE SEQUENCE [LARGE SCALE GENOMIC DNA]</scope>
    <source>
        <strain evidence="3">JCM 17986</strain>
    </source>
</reference>
<proteinExistence type="predicted"/>
<evidence type="ECO:0000256" key="1">
    <source>
        <dbReference type="SAM" id="MobiDB-lite"/>
    </source>
</evidence>
<feature type="compositionally biased region" description="Pro residues" evidence="1">
    <location>
        <begin position="1"/>
        <end position="10"/>
    </location>
</feature>
<evidence type="ECO:0000313" key="2">
    <source>
        <dbReference type="EMBL" id="GAA4971471.1"/>
    </source>
</evidence>
<dbReference type="EMBL" id="BAABHS010000014">
    <property type="protein sequence ID" value="GAA4971471.1"/>
    <property type="molecule type" value="Genomic_DNA"/>
</dbReference>
<sequence length="142" mass="15106">MPRAPAPAPPAAADNGGVDADPIEDPVETALHEARAVVLRDLTACGATDPAIVSLVEDAVAGRRWWCREWPDGAKFAPGLVAQDVQEALDETGIRWPACPHHADTEDAHQLYLEPELGEDPTWMCEKAAAPVAPLGWLSAAE</sequence>
<evidence type="ECO:0000313" key="3">
    <source>
        <dbReference type="Proteomes" id="UP001500466"/>
    </source>
</evidence>
<comment type="caution">
    <text evidence="2">The sequence shown here is derived from an EMBL/GenBank/DDBJ whole genome shotgun (WGS) entry which is preliminary data.</text>
</comment>
<feature type="region of interest" description="Disordered" evidence="1">
    <location>
        <begin position="1"/>
        <end position="23"/>
    </location>
</feature>
<dbReference type="Proteomes" id="UP001500466">
    <property type="component" value="Unassembled WGS sequence"/>
</dbReference>